<dbReference type="PANTHER" id="PTHR46072">
    <property type="entry name" value="AMIDASE-RELATED-RELATED"/>
    <property type="match status" value="1"/>
</dbReference>
<dbReference type="InterPro" id="IPR023631">
    <property type="entry name" value="Amidase_dom"/>
</dbReference>
<dbReference type="EC" id="3.5.1.4" evidence="3"/>
<dbReference type="PIRSF" id="PIRSF001221">
    <property type="entry name" value="Amidase_fungi"/>
    <property type="match status" value="1"/>
</dbReference>
<dbReference type="EMBL" id="KN824930">
    <property type="protein sequence ID" value="KIK97551.1"/>
    <property type="molecule type" value="Genomic_DNA"/>
</dbReference>
<feature type="binding site" evidence="6">
    <location>
        <position position="214"/>
    </location>
    <ligand>
        <name>substrate</name>
    </ligand>
</feature>
<dbReference type="STRING" id="930991.A0A0D0E1C0"/>
<comment type="similarity">
    <text evidence="2">Belongs to the amidase family.</text>
</comment>
<evidence type="ECO:0000256" key="4">
    <source>
        <dbReference type="ARBA" id="ARBA00022801"/>
    </source>
</evidence>
<evidence type="ECO:0000256" key="6">
    <source>
        <dbReference type="PIRSR" id="PIRSR001221-2"/>
    </source>
</evidence>
<feature type="binding site" evidence="6">
    <location>
        <position position="188"/>
    </location>
    <ligand>
        <name>substrate</name>
    </ligand>
</feature>
<dbReference type="SUPFAM" id="SSF75304">
    <property type="entry name" value="Amidase signature (AS) enzymes"/>
    <property type="match status" value="1"/>
</dbReference>
<dbReference type="InterPro" id="IPR020556">
    <property type="entry name" value="Amidase_CS"/>
</dbReference>
<dbReference type="AlphaFoldDB" id="A0A0D0E1C0"/>
<feature type="domain" description="Amidase" evidence="7">
    <location>
        <begin position="83"/>
        <end position="543"/>
    </location>
</feature>
<keyword evidence="9" id="KW-1185">Reference proteome</keyword>
<sequence length="573" mass="62626">MPPMPSSQSLVRDVAACKQSDRQEKLQQFMAAEGHDTTPRHDVSNVQYYPQAALTEKQRVIVNLDATALVKCIQKSVYTSTETLMAFVTVAIRAQDVTNCLTESCLRDAFARAEELDQYLRQTGEVVGPLHGLPVSVKDHIKVKGLDTSSGYTAWAYKTVANSDALVVSILRKAGAIIYVKTQNPQTLLSLETNNNVFGRTLNPYNRKLTSGGSSGGEGALIACRGSPIGVGTDIGGSVRIPAAHCGLYALKASVARLPHSGLSGSHDGMDAIIGCVGPLARSASDLELFCRVMLDAKPWLSEPPLLEMPWKTDVALGQGLPEKLVIAILYDDGVVAPHPPITQALRRYEAELRKAGHEIILWEPLDHQKGWDLIMKLYFLDGGAEYHEVLCAGGEAPVPQTQWILDQIQDPRPFTVREIFHLNVERETFRARALEHWNATKTSVGRPVDAILCPVAPTLAPPHDTTSWWSYTSHWNLLDLPAVVFPAGQYSATQPLSHDVLLHSPRNNVEEKIARQWDPATYESAPIGLQLVGRRHNEERLLAILKIIEGVVPPDVPGLAMEGGANGVNGHH</sequence>
<accession>A0A0D0E1C0</accession>
<feature type="active site" description="Acyl-ester intermediate" evidence="5">
    <location>
        <position position="238"/>
    </location>
</feature>
<evidence type="ECO:0000259" key="7">
    <source>
        <dbReference type="Pfam" id="PF01425"/>
    </source>
</evidence>
<dbReference type="PROSITE" id="PS00571">
    <property type="entry name" value="AMIDASES"/>
    <property type="match status" value="1"/>
</dbReference>
<dbReference type="InterPro" id="IPR036928">
    <property type="entry name" value="AS_sf"/>
</dbReference>
<dbReference type="GO" id="GO:0004040">
    <property type="term" value="F:amidase activity"/>
    <property type="evidence" value="ECO:0007669"/>
    <property type="project" value="UniProtKB-EC"/>
</dbReference>
<evidence type="ECO:0000256" key="5">
    <source>
        <dbReference type="PIRSR" id="PIRSR001221-1"/>
    </source>
</evidence>
<reference evidence="9" key="2">
    <citation type="submission" date="2015-01" db="EMBL/GenBank/DDBJ databases">
        <title>Evolutionary Origins and Diversification of the Mycorrhizal Mutualists.</title>
        <authorList>
            <consortium name="DOE Joint Genome Institute"/>
            <consortium name="Mycorrhizal Genomics Consortium"/>
            <person name="Kohler A."/>
            <person name="Kuo A."/>
            <person name="Nagy L.G."/>
            <person name="Floudas D."/>
            <person name="Copeland A."/>
            <person name="Barry K.W."/>
            <person name="Cichocki N."/>
            <person name="Veneault-Fourrey C."/>
            <person name="LaButti K."/>
            <person name="Lindquist E.A."/>
            <person name="Lipzen A."/>
            <person name="Lundell T."/>
            <person name="Morin E."/>
            <person name="Murat C."/>
            <person name="Riley R."/>
            <person name="Ohm R."/>
            <person name="Sun H."/>
            <person name="Tunlid A."/>
            <person name="Henrissat B."/>
            <person name="Grigoriev I.V."/>
            <person name="Hibbett D.S."/>
            <person name="Martin F."/>
        </authorList>
    </citation>
    <scope>NUCLEOTIDE SEQUENCE [LARGE SCALE GENOMIC DNA]</scope>
    <source>
        <strain evidence="9">Ve08.2h10</strain>
    </source>
</reference>
<reference evidence="8 9" key="1">
    <citation type="submission" date="2014-04" db="EMBL/GenBank/DDBJ databases">
        <authorList>
            <consortium name="DOE Joint Genome Institute"/>
            <person name="Kuo A."/>
            <person name="Kohler A."/>
            <person name="Jargeat P."/>
            <person name="Nagy L.G."/>
            <person name="Floudas D."/>
            <person name="Copeland A."/>
            <person name="Barry K.W."/>
            <person name="Cichocki N."/>
            <person name="Veneault-Fourrey C."/>
            <person name="LaButti K."/>
            <person name="Lindquist E.A."/>
            <person name="Lipzen A."/>
            <person name="Lundell T."/>
            <person name="Morin E."/>
            <person name="Murat C."/>
            <person name="Sun H."/>
            <person name="Tunlid A."/>
            <person name="Henrissat B."/>
            <person name="Grigoriev I.V."/>
            <person name="Hibbett D.S."/>
            <person name="Martin F."/>
            <person name="Nordberg H.P."/>
            <person name="Cantor M.N."/>
            <person name="Hua S.X."/>
        </authorList>
    </citation>
    <scope>NUCLEOTIDE SEQUENCE [LARGE SCALE GENOMIC DNA]</scope>
    <source>
        <strain evidence="8 9">Ve08.2h10</strain>
    </source>
</reference>
<comment type="catalytic activity">
    <reaction evidence="1">
        <text>a monocarboxylic acid amide + H2O = a monocarboxylate + NH4(+)</text>
        <dbReference type="Rhea" id="RHEA:12020"/>
        <dbReference type="ChEBI" id="CHEBI:15377"/>
        <dbReference type="ChEBI" id="CHEBI:28938"/>
        <dbReference type="ChEBI" id="CHEBI:35757"/>
        <dbReference type="ChEBI" id="CHEBI:83628"/>
        <dbReference type="EC" id="3.5.1.4"/>
    </reaction>
</comment>
<dbReference type="OrthoDB" id="6428749at2759"/>
<organism evidence="8 9">
    <name type="scientific">Paxillus rubicundulus Ve08.2h10</name>
    <dbReference type="NCBI Taxonomy" id="930991"/>
    <lineage>
        <taxon>Eukaryota</taxon>
        <taxon>Fungi</taxon>
        <taxon>Dikarya</taxon>
        <taxon>Basidiomycota</taxon>
        <taxon>Agaricomycotina</taxon>
        <taxon>Agaricomycetes</taxon>
        <taxon>Agaricomycetidae</taxon>
        <taxon>Boletales</taxon>
        <taxon>Paxilineae</taxon>
        <taxon>Paxillaceae</taxon>
        <taxon>Paxillus</taxon>
    </lineage>
</organism>
<feature type="active site" description="Charge relay system" evidence="5">
    <location>
        <position position="138"/>
    </location>
</feature>
<feature type="active site" description="Charge relay system" evidence="5">
    <location>
        <position position="214"/>
    </location>
</feature>
<dbReference type="InParanoid" id="A0A0D0E1C0"/>
<evidence type="ECO:0000313" key="8">
    <source>
        <dbReference type="EMBL" id="KIK97551.1"/>
    </source>
</evidence>
<evidence type="ECO:0000256" key="2">
    <source>
        <dbReference type="ARBA" id="ARBA00009199"/>
    </source>
</evidence>
<gene>
    <name evidence="8" type="ORF">PAXRUDRAFT_824807</name>
</gene>
<dbReference type="Gene3D" id="3.90.1300.10">
    <property type="entry name" value="Amidase signature (AS) domain"/>
    <property type="match status" value="1"/>
</dbReference>
<evidence type="ECO:0000256" key="1">
    <source>
        <dbReference type="ARBA" id="ARBA00001311"/>
    </source>
</evidence>
<name>A0A0D0E1C0_9AGAM</name>
<dbReference type="Pfam" id="PF01425">
    <property type="entry name" value="Amidase"/>
    <property type="match status" value="1"/>
</dbReference>
<feature type="binding site" evidence="6">
    <location>
        <begin position="235"/>
        <end position="238"/>
    </location>
    <ligand>
        <name>substrate</name>
    </ligand>
</feature>
<evidence type="ECO:0000313" key="9">
    <source>
        <dbReference type="Proteomes" id="UP000054538"/>
    </source>
</evidence>
<keyword evidence="4" id="KW-0378">Hydrolase</keyword>
<evidence type="ECO:0000256" key="3">
    <source>
        <dbReference type="ARBA" id="ARBA00012922"/>
    </source>
</evidence>
<proteinExistence type="inferred from homology"/>
<dbReference type="HOGENOM" id="CLU_009600_9_2_1"/>
<dbReference type="FunCoup" id="A0A0D0E1C0">
    <property type="interactions" value="31"/>
</dbReference>
<protein>
    <recommendedName>
        <fullName evidence="3">amidase</fullName>
        <ecNumber evidence="3">3.5.1.4</ecNumber>
    </recommendedName>
</protein>
<dbReference type="Proteomes" id="UP000054538">
    <property type="component" value="Unassembled WGS sequence"/>
</dbReference>